<accession>A0A225WEQ2</accession>
<dbReference type="CDD" id="cd01650">
    <property type="entry name" value="RT_nLTR_like"/>
    <property type="match status" value="1"/>
</dbReference>
<dbReference type="EMBL" id="NBNE01000997">
    <property type="protein sequence ID" value="OWZ16095.1"/>
    <property type="molecule type" value="Genomic_DNA"/>
</dbReference>
<gene>
    <name evidence="2" type="ORF">PHMEG_00010160</name>
</gene>
<dbReference type="AlphaFoldDB" id="A0A225WEQ2"/>
<dbReference type="OrthoDB" id="161877at2759"/>
<evidence type="ECO:0000313" key="2">
    <source>
        <dbReference type="EMBL" id="OWZ16095.1"/>
    </source>
</evidence>
<dbReference type="InterPro" id="IPR000477">
    <property type="entry name" value="RT_dom"/>
</dbReference>
<evidence type="ECO:0000313" key="3">
    <source>
        <dbReference type="Proteomes" id="UP000198211"/>
    </source>
</evidence>
<protein>
    <submittedName>
        <fullName evidence="2">Pol Polyprotein</fullName>
    </submittedName>
</protein>
<dbReference type="Proteomes" id="UP000198211">
    <property type="component" value="Unassembled WGS sequence"/>
</dbReference>
<organism evidence="2 3">
    <name type="scientific">Phytophthora megakarya</name>
    <dbReference type="NCBI Taxonomy" id="4795"/>
    <lineage>
        <taxon>Eukaryota</taxon>
        <taxon>Sar</taxon>
        <taxon>Stramenopiles</taxon>
        <taxon>Oomycota</taxon>
        <taxon>Peronosporomycetes</taxon>
        <taxon>Peronosporales</taxon>
        <taxon>Peronosporaceae</taxon>
        <taxon>Phytophthora</taxon>
    </lineage>
</organism>
<proteinExistence type="predicted"/>
<dbReference type="InterPro" id="IPR043502">
    <property type="entry name" value="DNA/RNA_pol_sf"/>
</dbReference>
<dbReference type="STRING" id="4795.A0A225WEQ2"/>
<feature type="non-terminal residue" evidence="2">
    <location>
        <position position="1"/>
    </location>
</feature>
<dbReference type="SUPFAM" id="SSF56672">
    <property type="entry name" value="DNA/RNA polymerases"/>
    <property type="match status" value="1"/>
</dbReference>
<dbReference type="Pfam" id="PF00078">
    <property type="entry name" value="RVT_1"/>
    <property type="match status" value="1"/>
</dbReference>
<keyword evidence="3" id="KW-1185">Reference proteome</keyword>
<reference evidence="3" key="1">
    <citation type="submission" date="2017-03" db="EMBL/GenBank/DDBJ databases">
        <title>Phytopthora megakarya and P. palmivora, two closely related causual agents of cacao black pod achieved similar genome size and gene model numbers by different mechanisms.</title>
        <authorList>
            <person name="Ali S."/>
            <person name="Shao J."/>
            <person name="Larry D.J."/>
            <person name="Kronmiller B."/>
            <person name="Shen D."/>
            <person name="Strem M.D."/>
            <person name="Melnick R.L."/>
            <person name="Guiltinan M.J."/>
            <person name="Tyler B.M."/>
            <person name="Meinhardt L.W."/>
            <person name="Bailey B.A."/>
        </authorList>
    </citation>
    <scope>NUCLEOTIDE SEQUENCE [LARGE SCALE GENOMIC DNA]</scope>
    <source>
        <strain evidence="3">zdho120</strain>
    </source>
</reference>
<feature type="domain" description="Reverse transcriptase" evidence="1">
    <location>
        <begin position="18"/>
        <end position="134"/>
    </location>
</feature>
<dbReference type="PANTHER" id="PTHR19446">
    <property type="entry name" value="REVERSE TRANSCRIPTASES"/>
    <property type="match status" value="1"/>
</dbReference>
<evidence type="ECO:0000259" key="1">
    <source>
        <dbReference type="Pfam" id="PF00078"/>
    </source>
</evidence>
<sequence>GRLLASQRKSCVSLLYKKGDQRDPGNYRPISLMQVDVKILSKTLAHRLQKVHPLLIHPEQKGFIKCRSLHHHLRFVQDLQDLVRMQNGHGYALFLAFAKAYDRVNWDYLFSVLTRVSCSPSFCSWVRLFYSDVQAVLSLNGSL</sequence>
<comment type="caution">
    <text evidence="2">The sequence shown here is derived from an EMBL/GenBank/DDBJ whole genome shotgun (WGS) entry which is preliminary data.</text>
</comment>
<name>A0A225WEQ2_9STRA</name>